<dbReference type="EMBL" id="FPKV01000005">
    <property type="protein sequence ID" value="SFZ94833.1"/>
    <property type="molecule type" value="Genomic_DNA"/>
</dbReference>
<proteinExistence type="predicted"/>
<dbReference type="PROSITE" id="PS51257">
    <property type="entry name" value="PROKAR_LIPOPROTEIN"/>
    <property type="match status" value="1"/>
</dbReference>
<reference evidence="1 2" key="1">
    <citation type="submission" date="2016-10" db="EMBL/GenBank/DDBJ databases">
        <authorList>
            <person name="de Groot N.N."/>
        </authorList>
    </citation>
    <scope>NUCLEOTIDE SEQUENCE [LARGE SCALE GENOMIC DNA]</scope>
    <source>
        <strain evidence="1 2">DSM 18180</strain>
    </source>
</reference>
<accession>A0A1K2IQX4</accession>
<gene>
    <name evidence="1" type="ORF">SAMN05428642_105123</name>
</gene>
<evidence type="ECO:0000313" key="1">
    <source>
        <dbReference type="EMBL" id="SFZ94833.1"/>
    </source>
</evidence>
<dbReference type="Proteomes" id="UP000182544">
    <property type="component" value="Unassembled WGS sequence"/>
</dbReference>
<dbReference type="RefSeq" id="WP_072403575.1">
    <property type="nucleotide sequence ID" value="NZ_FPKV01000005.1"/>
</dbReference>
<name>A0A1K2IQX4_9FLAO</name>
<evidence type="ECO:0000313" key="2">
    <source>
        <dbReference type="Proteomes" id="UP000182544"/>
    </source>
</evidence>
<dbReference type="AlphaFoldDB" id="A0A1K2IQX4"/>
<protein>
    <recommendedName>
        <fullName evidence="3">Lipocalin-like domain-containing protein</fullName>
    </recommendedName>
</protein>
<sequence>MKNTQILLATLVLAGMLFSCNNDDDGISVGDRATAILGQWEYESIMSDRAVDLNGDNISNIDLFGTQELQQCVKDNITTFTDSGPSDKPEFNVTENNLACSGNDPFSFVYEDFWTLTNDNSVISFENQSSFRIIEFSNNKLVVEKDDVFDGLEYVRTIVYTKK</sequence>
<evidence type="ECO:0008006" key="3">
    <source>
        <dbReference type="Google" id="ProtNLM"/>
    </source>
</evidence>
<dbReference type="OrthoDB" id="1426814at2"/>
<keyword evidence="2" id="KW-1185">Reference proteome</keyword>
<organism evidence="1 2">
    <name type="scientific">Flaviramulus basaltis</name>
    <dbReference type="NCBI Taxonomy" id="369401"/>
    <lineage>
        <taxon>Bacteria</taxon>
        <taxon>Pseudomonadati</taxon>
        <taxon>Bacteroidota</taxon>
        <taxon>Flavobacteriia</taxon>
        <taxon>Flavobacteriales</taxon>
        <taxon>Flavobacteriaceae</taxon>
        <taxon>Flaviramulus</taxon>
    </lineage>
</organism>